<dbReference type="Pfam" id="PF22632">
    <property type="entry name" value="BphC_D1"/>
    <property type="match status" value="1"/>
</dbReference>
<dbReference type="InterPro" id="IPR037523">
    <property type="entry name" value="VOC_core"/>
</dbReference>
<dbReference type="SUPFAM" id="SSF54593">
    <property type="entry name" value="Glyoxalase/Bleomycin resistance protein/Dihydroxybiphenyl dioxygenase"/>
    <property type="match status" value="2"/>
</dbReference>
<dbReference type="PROSITE" id="PS00082">
    <property type="entry name" value="EXTRADIOL_DIOXYGENAS"/>
    <property type="match status" value="1"/>
</dbReference>
<dbReference type="PROSITE" id="PS51819">
    <property type="entry name" value="VOC"/>
    <property type="match status" value="2"/>
</dbReference>
<dbReference type="Pfam" id="PF00903">
    <property type="entry name" value="Glyoxalase"/>
    <property type="match status" value="1"/>
</dbReference>
<organism evidence="10 11">
    <name type="scientific">SAR86 cluster bacterium</name>
    <dbReference type="NCBI Taxonomy" id="2030880"/>
    <lineage>
        <taxon>Bacteria</taxon>
        <taxon>Pseudomonadati</taxon>
        <taxon>Pseudomonadota</taxon>
        <taxon>Gammaproteobacteria</taxon>
        <taxon>SAR86 cluster</taxon>
    </lineage>
</organism>
<dbReference type="InterPro" id="IPR004360">
    <property type="entry name" value="Glyas_Fos-R_dOase_dom"/>
</dbReference>
<evidence type="ECO:0000256" key="5">
    <source>
        <dbReference type="ARBA" id="ARBA00022964"/>
    </source>
</evidence>
<keyword evidence="5 8" id="KW-0223">Dioxygenase</keyword>
<evidence type="ECO:0000256" key="7">
    <source>
        <dbReference type="ARBA" id="ARBA00023004"/>
    </source>
</evidence>
<sequence>MKIKSLSYITIESTDISQWEAYAKNVVGLMKNEDLSDENNLFLRMDESPFRFQVFKGSENKYSKGGFEVANKEDFEDAKKQLFDLGIAFHDEGEDLAKVRCVKELISFNDPAGNSLELFYGRDLDTNEFRSSQDISGFVTHGLGLGHLVFGTLEAEAAHNFYTQVMEFGDSDIMRMRFTPDPNDPESVIYFMHCDNPRHHTVGIMLAPTPPSGLIHAMVEVETAEQVVDAMDRATSNNIHISSTLGRHMNDKMFSFYMQTPAGFMLEFGYDGIQPDWDVHETTNSEAPSYWGHEFNMPEA</sequence>
<keyword evidence="3" id="KW-0479">Metal-binding</keyword>
<protein>
    <submittedName>
        <fullName evidence="10">Biphenyl 2,3-dioxygenase</fullName>
    </submittedName>
</protein>
<dbReference type="InterPro" id="IPR029068">
    <property type="entry name" value="Glyas_Bleomycin-R_OHBP_Dase"/>
</dbReference>
<dbReference type="Proteomes" id="UP000253032">
    <property type="component" value="Unassembled WGS sequence"/>
</dbReference>
<dbReference type="GO" id="GO:0051213">
    <property type="term" value="F:dioxygenase activity"/>
    <property type="evidence" value="ECO:0007669"/>
    <property type="project" value="UniProtKB-KW"/>
</dbReference>
<dbReference type="EMBL" id="QOPC01000015">
    <property type="protein sequence ID" value="RCL37998.1"/>
    <property type="molecule type" value="Genomic_DNA"/>
</dbReference>
<feature type="domain" description="VOC" evidence="9">
    <location>
        <begin position="5"/>
        <end position="121"/>
    </location>
</feature>
<evidence type="ECO:0000259" key="9">
    <source>
        <dbReference type="PROSITE" id="PS51819"/>
    </source>
</evidence>
<comment type="similarity">
    <text evidence="2 8">Belongs to the extradiol ring-cleavage dioxygenase family.</text>
</comment>
<reference evidence="10 11" key="1">
    <citation type="journal article" date="2018" name="Microbiome">
        <title>Fine metagenomic profile of the Mediterranean stratified and mixed water columns revealed by assembly and recruitment.</title>
        <authorList>
            <person name="Haro-Moreno J.M."/>
            <person name="Lopez-Perez M."/>
            <person name="De La Torre J.R."/>
            <person name="Picazo A."/>
            <person name="Camacho A."/>
            <person name="Rodriguez-Valera F."/>
        </authorList>
    </citation>
    <scope>NUCLEOTIDE SEQUENCE [LARGE SCALE GENOMIC DNA]</scope>
    <source>
        <strain evidence="10">MED-G84</strain>
    </source>
</reference>
<dbReference type="InterPro" id="IPR000486">
    <property type="entry name" value="Xdiol_ring_cleave_dOase_1/2"/>
</dbReference>
<dbReference type="AlphaFoldDB" id="A0A368BL06"/>
<evidence type="ECO:0000256" key="6">
    <source>
        <dbReference type="ARBA" id="ARBA00023002"/>
    </source>
</evidence>
<comment type="cofactor">
    <cofactor evidence="1 8">
        <name>Fe(2+)</name>
        <dbReference type="ChEBI" id="CHEBI:29033"/>
    </cofactor>
</comment>
<dbReference type="GO" id="GO:0008198">
    <property type="term" value="F:ferrous iron binding"/>
    <property type="evidence" value="ECO:0007669"/>
    <property type="project" value="InterPro"/>
</dbReference>
<keyword evidence="4 8" id="KW-0058">Aromatic hydrocarbons catabolism</keyword>
<evidence type="ECO:0000256" key="8">
    <source>
        <dbReference type="RuleBase" id="RU000683"/>
    </source>
</evidence>
<evidence type="ECO:0000256" key="4">
    <source>
        <dbReference type="ARBA" id="ARBA00022797"/>
    </source>
</evidence>
<evidence type="ECO:0000256" key="1">
    <source>
        <dbReference type="ARBA" id="ARBA00001954"/>
    </source>
</evidence>
<evidence type="ECO:0000256" key="3">
    <source>
        <dbReference type="ARBA" id="ARBA00022723"/>
    </source>
</evidence>
<proteinExistence type="inferred from homology"/>
<feature type="domain" description="VOC" evidence="9">
    <location>
        <begin position="144"/>
        <end position="271"/>
    </location>
</feature>
<dbReference type="Gene3D" id="3.10.180.10">
    <property type="entry name" value="2,3-Dihydroxybiphenyl 1,2-Dioxygenase, domain 1"/>
    <property type="match status" value="2"/>
</dbReference>
<keyword evidence="6 8" id="KW-0560">Oxidoreductase</keyword>
<dbReference type="CDD" id="cd07252">
    <property type="entry name" value="BphC1-RGP6_N_like"/>
    <property type="match status" value="1"/>
</dbReference>
<accession>A0A368BL06</accession>
<dbReference type="CDD" id="cd07237">
    <property type="entry name" value="BphC1-RGP6_C_like"/>
    <property type="match status" value="1"/>
</dbReference>
<name>A0A368BL06_9GAMM</name>
<evidence type="ECO:0000313" key="11">
    <source>
        <dbReference type="Proteomes" id="UP000253032"/>
    </source>
</evidence>
<evidence type="ECO:0000256" key="2">
    <source>
        <dbReference type="ARBA" id="ARBA00008784"/>
    </source>
</evidence>
<gene>
    <name evidence="10" type="ORF">DBW98_03185</name>
</gene>
<evidence type="ECO:0000313" key="10">
    <source>
        <dbReference type="EMBL" id="RCL37998.1"/>
    </source>
</evidence>
<comment type="caution">
    <text evidence="10">The sequence shown here is derived from an EMBL/GenBank/DDBJ whole genome shotgun (WGS) entry which is preliminary data.</text>
</comment>
<keyword evidence="7 8" id="KW-0408">Iron</keyword>